<evidence type="ECO:0000313" key="2">
    <source>
        <dbReference type="EMBL" id="KAJ3578674.1"/>
    </source>
</evidence>
<gene>
    <name evidence="2" type="ORF">NPX13_g1895</name>
</gene>
<protein>
    <recommendedName>
        <fullName evidence="1">DUF7708 domain-containing protein</fullName>
    </recommendedName>
</protein>
<organism evidence="2 3">
    <name type="scientific">Xylaria arbuscula</name>
    <dbReference type="NCBI Taxonomy" id="114810"/>
    <lineage>
        <taxon>Eukaryota</taxon>
        <taxon>Fungi</taxon>
        <taxon>Dikarya</taxon>
        <taxon>Ascomycota</taxon>
        <taxon>Pezizomycotina</taxon>
        <taxon>Sordariomycetes</taxon>
        <taxon>Xylariomycetidae</taxon>
        <taxon>Xylariales</taxon>
        <taxon>Xylariaceae</taxon>
        <taxon>Xylaria</taxon>
    </lineage>
</organism>
<evidence type="ECO:0000313" key="3">
    <source>
        <dbReference type="Proteomes" id="UP001148614"/>
    </source>
</evidence>
<dbReference type="AlphaFoldDB" id="A0A9W8NL83"/>
<dbReference type="Pfam" id="PF24809">
    <property type="entry name" value="DUF7708"/>
    <property type="match status" value="1"/>
</dbReference>
<feature type="domain" description="DUF7708" evidence="1">
    <location>
        <begin position="83"/>
        <end position="227"/>
    </location>
</feature>
<evidence type="ECO:0000259" key="1">
    <source>
        <dbReference type="Pfam" id="PF24809"/>
    </source>
</evidence>
<dbReference type="InterPro" id="IPR056125">
    <property type="entry name" value="DUF7708"/>
</dbReference>
<comment type="caution">
    <text evidence="2">The sequence shown here is derived from an EMBL/GenBank/DDBJ whole genome shotgun (WGS) entry which is preliminary data.</text>
</comment>
<sequence>MPIMSKTFRSWYTKDDTIDTSGLAREVFVEAQAAFSSELSKDKRKLKWIMDSKHGNLNEVLASVLDARVHYEVQKGQSKVRQILVDLSEKIHYYGTIMDVLVQHHPEYTSLVWGAMKILFVGVVNHQTLVYRLSSGLCRVADVLPRAELFLQLFPTLQVKQAIVTMYAHILRFLIRALRWYQESKVMHIVHAITRPADLRYDDLLATISSLSRNLTELALASSHAEQRDMHASVQQQLVCQKDIQITVDQLMKLVLEMKDSMATEQVINASARIELRQRLSDIQVNQFLGHLSRTILLDPIKAFEASIIMRNIYRQKSSNNKAEFWLDPKFQAWNQCRDSSLIMISGTWKMRFHVRSFCTDSVAMLREAKIPVIWALKTINTEEATVDKVSTIDLFKYLISQAICINETIHTDAVLTPRLGSYFSARTEEEWASVLASMLQGIPLLYIILDVEVLDHPVEGSRKDFLPAMFLKMFSELSVRNIKTVVKVALVSYGSPLFRTSMSSEWQGLIVPVGAMRHGIASARFPCRRGGAAICEKTPNLGIQAARHQIRYRGKRPQRS</sequence>
<name>A0A9W8NL83_9PEZI</name>
<proteinExistence type="predicted"/>
<dbReference type="VEuPathDB" id="FungiDB:F4678DRAFT_431332"/>
<keyword evidence="3" id="KW-1185">Reference proteome</keyword>
<reference evidence="2" key="1">
    <citation type="submission" date="2022-07" db="EMBL/GenBank/DDBJ databases">
        <title>Genome Sequence of Xylaria arbuscula.</title>
        <authorList>
            <person name="Buettner E."/>
        </authorList>
    </citation>
    <scope>NUCLEOTIDE SEQUENCE</scope>
    <source>
        <strain evidence="2">VT107</strain>
    </source>
</reference>
<dbReference type="Proteomes" id="UP001148614">
    <property type="component" value="Unassembled WGS sequence"/>
</dbReference>
<accession>A0A9W8NL83</accession>
<dbReference type="EMBL" id="JANPWZ010000184">
    <property type="protein sequence ID" value="KAJ3578674.1"/>
    <property type="molecule type" value="Genomic_DNA"/>
</dbReference>